<dbReference type="Pfam" id="PF07975">
    <property type="entry name" value="C1_4"/>
    <property type="match status" value="1"/>
</dbReference>
<evidence type="ECO:0000256" key="10">
    <source>
        <dbReference type="ARBA" id="ARBA00023242"/>
    </source>
</evidence>
<dbReference type="InterPro" id="IPR007198">
    <property type="entry name" value="Ssl1-like"/>
</dbReference>
<evidence type="ECO:0000259" key="12">
    <source>
        <dbReference type="PROSITE" id="PS50234"/>
    </source>
</evidence>
<keyword evidence="14" id="KW-1185">Reference proteome</keyword>
<dbReference type="GO" id="GO:0006289">
    <property type="term" value="P:nucleotide-excision repair"/>
    <property type="evidence" value="ECO:0007669"/>
    <property type="project" value="InterPro"/>
</dbReference>
<dbReference type="PROSITE" id="PS00028">
    <property type="entry name" value="ZINC_FINGER_C2H2_1"/>
    <property type="match status" value="1"/>
</dbReference>
<dbReference type="GO" id="GO:0005675">
    <property type="term" value="C:transcription factor TFIIH holo complex"/>
    <property type="evidence" value="ECO:0007669"/>
    <property type="project" value="TreeGrafter"/>
</dbReference>
<dbReference type="EMBL" id="BEGY01000245">
    <property type="protein sequence ID" value="GAX86211.1"/>
    <property type="molecule type" value="Genomic_DNA"/>
</dbReference>
<keyword evidence="9" id="KW-0234">DNA repair</keyword>
<dbReference type="PANTHER" id="PTHR12695:SF2">
    <property type="entry name" value="GENERAL TRANSCRIPTION FACTOR IIH SUBUNIT 2-RELATED"/>
    <property type="match status" value="1"/>
</dbReference>
<dbReference type="GO" id="GO:0006351">
    <property type="term" value="P:DNA-templated transcription"/>
    <property type="evidence" value="ECO:0007669"/>
    <property type="project" value="InterPro"/>
</dbReference>
<keyword evidence="6" id="KW-0862">Zinc</keyword>
<comment type="subcellular location">
    <subcellularLocation>
        <location evidence="1">Nucleus</location>
    </subcellularLocation>
</comment>
<dbReference type="AlphaFoldDB" id="A0A250XSY9"/>
<dbReference type="SMART" id="SM00327">
    <property type="entry name" value="VWA"/>
    <property type="match status" value="1"/>
</dbReference>
<feature type="zinc finger region" description="C4-type" evidence="11">
    <location>
        <begin position="222"/>
        <end position="239"/>
    </location>
</feature>
<feature type="non-terminal residue" evidence="13">
    <location>
        <position position="1"/>
    </location>
</feature>
<evidence type="ECO:0000256" key="7">
    <source>
        <dbReference type="ARBA" id="ARBA00023015"/>
    </source>
</evidence>
<evidence type="ECO:0000313" key="14">
    <source>
        <dbReference type="Proteomes" id="UP000232323"/>
    </source>
</evidence>
<dbReference type="Proteomes" id="UP000232323">
    <property type="component" value="Unassembled WGS sequence"/>
</dbReference>
<dbReference type="Gene3D" id="3.30.40.10">
    <property type="entry name" value="Zinc/RING finger domain, C3HC4 (zinc finger)"/>
    <property type="match status" value="1"/>
</dbReference>
<dbReference type="PANTHER" id="PTHR12695">
    <property type="entry name" value="GENERAL TRANSCRIPTION FACTOR IIH SUBUNIT 2"/>
    <property type="match status" value="1"/>
</dbReference>
<dbReference type="InterPro" id="IPR004595">
    <property type="entry name" value="TFIIH_C1-like_dom"/>
</dbReference>
<keyword evidence="3" id="KW-0479">Metal-binding</keyword>
<keyword evidence="8" id="KW-0804">Transcription</keyword>
<comment type="similarity">
    <text evidence="2">Belongs to the GTF2H2 family.</text>
</comment>
<dbReference type="PIRSF" id="PIRSF015919">
    <property type="entry name" value="TFIIH_SSL1"/>
    <property type="match status" value="1"/>
</dbReference>
<name>A0A250XSY9_9CHLO</name>
<accession>A0A250XSY9</accession>
<keyword evidence="5" id="KW-0863">Zinc-finger</keyword>
<dbReference type="GO" id="GO:0006357">
    <property type="term" value="P:regulation of transcription by RNA polymerase II"/>
    <property type="evidence" value="ECO:0007669"/>
    <property type="project" value="TreeGrafter"/>
</dbReference>
<dbReference type="SUPFAM" id="SSF57889">
    <property type="entry name" value="Cysteine-rich domain"/>
    <property type="match status" value="1"/>
</dbReference>
<feature type="domain" description="VWFA" evidence="12">
    <location>
        <begin position="1"/>
        <end position="141"/>
    </location>
</feature>
<dbReference type="NCBIfam" id="TIGR00622">
    <property type="entry name" value="ssl1"/>
    <property type="match status" value="1"/>
</dbReference>
<evidence type="ECO:0000256" key="6">
    <source>
        <dbReference type="ARBA" id="ARBA00022833"/>
    </source>
</evidence>
<dbReference type="InterPro" id="IPR012170">
    <property type="entry name" value="TFIIH_SSL1/p44"/>
</dbReference>
<evidence type="ECO:0000256" key="2">
    <source>
        <dbReference type="ARBA" id="ARBA00006092"/>
    </source>
</evidence>
<protein>
    <recommendedName>
        <fullName evidence="12">VWFA domain-containing protein</fullName>
    </recommendedName>
</protein>
<evidence type="ECO:0000256" key="9">
    <source>
        <dbReference type="ARBA" id="ARBA00023204"/>
    </source>
</evidence>
<reference evidence="13 14" key="1">
    <citation type="submission" date="2017-08" db="EMBL/GenBank/DDBJ databases">
        <title>Acidophilic green algal genome provides insights into adaptation to an acidic environment.</title>
        <authorList>
            <person name="Hirooka S."/>
            <person name="Hirose Y."/>
            <person name="Kanesaki Y."/>
            <person name="Higuchi S."/>
            <person name="Fujiwara T."/>
            <person name="Onuma R."/>
            <person name="Era A."/>
            <person name="Ohbayashi R."/>
            <person name="Uzuka A."/>
            <person name="Nozaki H."/>
            <person name="Yoshikawa H."/>
            <person name="Miyagishima S.Y."/>
        </authorList>
    </citation>
    <scope>NUCLEOTIDE SEQUENCE [LARGE SCALE GENOMIC DNA]</scope>
    <source>
        <strain evidence="13 14">NIES-2499</strain>
    </source>
</reference>
<sequence>YLILVVDFSRASSAQDLRPNRMTFMIKTCVTFIRDFFNQNPLSQLGILVIRDGIAEKLTDLSGSPEAQIKRLLEYKQGASGDASLQNALDLSLMNLKSIPPYGHREVLVLFSSLTSCDPRNILASIQECKDERIRVSVVGVAAEVYVCKRMSEETRGTYHVGLGEQHLEELMLMHAPPPPAIASNTASELVLMGFPQRSGEDKLGQVHVGINNIIAPVSFTCPRCCAKVGELPCACHVCQLTLISSPHLARSYHHLFPVNAFKELSSKALAMIAREQLEKRALSGIQISSKMPTSSESLISCFGCLRDMSVAVPDFQQQQYAVTRVLGSSRVSIPMVLRCSTCMNVFCYDCDVYIHESLHNCPGCQIKTDSRAPHARQ</sequence>
<keyword evidence="7" id="KW-0805">Transcription regulation</keyword>
<dbReference type="InterPro" id="IPR013087">
    <property type="entry name" value="Znf_C2H2_type"/>
</dbReference>
<dbReference type="Gene3D" id="3.40.50.410">
    <property type="entry name" value="von Willebrand factor, type A domain"/>
    <property type="match status" value="1"/>
</dbReference>
<dbReference type="SUPFAM" id="SSF53300">
    <property type="entry name" value="vWA-like"/>
    <property type="match status" value="1"/>
</dbReference>
<keyword evidence="10" id="KW-0539">Nucleus</keyword>
<organism evidence="13 14">
    <name type="scientific">Chlamydomonas eustigma</name>
    <dbReference type="NCBI Taxonomy" id="1157962"/>
    <lineage>
        <taxon>Eukaryota</taxon>
        <taxon>Viridiplantae</taxon>
        <taxon>Chlorophyta</taxon>
        <taxon>core chlorophytes</taxon>
        <taxon>Chlorophyceae</taxon>
        <taxon>CS clade</taxon>
        <taxon>Chlamydomonadales</taxon>
        <taxon>Chlamydomonadaceae</taxon>
        <taxon>Chlamydomonas</taxon>
    </lineage>
</organism>
<dbReference type="Pfam" id="PF04056">
    <property type="entry name" value="Ssl1"/>
    <property type="match status" value="1"/>
</dbReference>
<dbReference type="PROSITE" id="PS50234">
    <property type="entry name" value="VWFA"/>
    <property type="match status" value="1"/>
</dbReference>
<evidence type="ECO:0000313" key="13">
    <source>
        <dbReference type="EMBL" id="GAX86211.1"/>
    </source>
</evidence>
<dbReference type="FunFam" id="3.40.50.410:FF:000015">
    <property type="entry name" value="General transcription factor IIH subunit 2"/>
    <property type="match status" value="1"/>
</dbReference>
<dbReference type="GO" id="GO:0000439">
    <property type="term" value="C:transcription factor TFIIH core complex"/>
    <property type="evidence" value="ECO:0007669"/>
    <property type="project" value="InterPro"/>
</dbReference>
<dbReference type="OrthoDB" id="284275at2759"/>
<proteinExistence type="inferred from homology"/>
<dbReference type="GO" id="GO:0008270">
    <property type="term" value="F:zinc ion binding"/>
    <property type="evidence" value="ECO:0007669"/>
    <property type="project" value="UniProtKB-KW"/>
</dbReference>
<dbReference type="InterPro" id="IPR046349">
    <property type="entry name" value="C1-like_sf"/>
</dbReference>
<evidence type="ECO:0000256" key="4">
    <source>
        <dbReference type="ARBA" id="ARBA00022763"/>
    </source>
</evidence>
<evidence type="ECO:0000256" key="11">
    <source>
        <dbReference type="PIRSR" id="PIRSR015919-1"/>
    </source>
</evidence>
<dbReference type="InterPro" id="IPR036465">
    <property type="entry name" value="vWFA_dom_sf"/>
</dbReference>
<comment type="caution">
    <text evidence="13">The sequence shown here is derived from an EMBL/GenBank/DDBJ whole genome shotgun (WGS) entry which is preliminary data.</text>
</comment>
<evidence type="ECO:0000256" key="3">
    <source>
        <dbReference type="ARBA" id="ARBA00022723"/>
    </source>
</evidence>
<dbReference type="SMART" id="SM01047">
    <property type="entry name" value="C1_4"/>
    <property type="match status" value="1"/>
</dbReference>
<evidence type="ECO:0000256" key="1">
    <source>
        <dbReference type="ARBA" id="ARBA00004123"/>
    </source>
</evidence>
<dbReference type="InterPro" id="IPR002035">
    <property type="entry name" value="VWF_A"/>
</dbReference>
<gene>
    <name evidence="13" type="ORF">CEUSTIGMA_g13625.t1</name>
</gene>
<keyword evidence="4" id="KW-0227">DNA damage</keyword>
<evidence type="ECO:0000256" key="8">
    <source>
        <dbReference type="ARBA" id="ARBA00023163"/>
    </source>
</evidence>
<dbReference type="InterPro" id="IPR013083">
    <property type="entry name" value="Znf_RING/FYVE/PHD"/>
</dbReference>
<dbReference type="STRING" id="1157962.A0A250XSY9"/>
<evidence type="ECO:0000256" key="5">
    <source>
        <dbReference type="ARBA" id="ARBA00022771"/>
    </source>
</evidence>